<dbReference type="PANTHER" id="PTHR37725">
    <property type="match status" value="1"/>
</dbReference>
<evidence type="ECO:0000256" key="1">
    <source>
        <dbReference type="SAM" id="MobiDB-lite"/>
    </source>
</evidence>
<dbReference type="Proteomes" id="UP001634007">
    <property type="component" value="Unassembled WGS sequence"/>
</dbReference>
<dbReference type="AlphaFoldDB" id="A0ABD3IY98"/>
<keyword evidence="3" id="KW-1185">Reference proteome</keyword>
<sequence>MDRHRKPGQMKPNDERIINEARSSSGGDPLFPHKFDDFSLLESGLHGWRHVHNTGDGNHHFKYRPKPGKSVDPQLLAVLESFRELYVRRRDLFKELFPKLHDEFAKFSERLEEFLFREEKERPGDRLKRSLSVGSPRITSREIGGGDLPLKLERFKVRTVDLDDDEPPPGGSGGSGGDQGGGQGGKGGTKPSGGSKSK</sequence>
<organism evidence="2 3">
    <name type="scientific">Eucalyptus globulus</name>
    <name type="common">Tasmanian blue gum</name>
    <dbReference type="NCBI Taxonomy" id="34317"/>
    <lineage>
        <taxon>Eukaryota</taxon>
        <taxon>Viridiplantae</taxon>
        <taxon>Streptophyta</taxon>
        <taxon>Embryophyta</taxon>
        <taxon>Tracheophyta</taxon>
        <taxon>Spermatophyta</taxon>
        <taxon>Magnoliopsida</taxon>
        <taxon>eudicotyledons</taxon>
        <taxon>Gunneridae</taxon>
        <taxon>Pentapetalae</taxon>
        <taxon>rosids</taxon>
        <taxon>malvids</taxon>
        <taxon>Myrtales</taxon>
        <taxon>Myrtaceae</taxon>
        <taxon>Myrtoideae</taxon>
        <taxon>Eucalypteae</taxon>
        <taxon>Eucalyptus</taxon>
    </lineage>
</organism>
<feature type="region of interest" description="Disordered" evidence="1">
    <location>
        <begin position="1"/>
        <end position="30"/>
    </location>
</feature>
<reference evidence="2 3" key="1">
    <citation type="submission" date="2024-11" db="EMBL/GenBank/DDBJ databases">
        <title>Chromosome-level genome assembly of Eucalyptus globulus Labill. provides insights into its genome evolution.</title>
        <authorList>
            <person name="Li X."/>
        </authorList>
    </citation>
    <scope>NUCLEOTIDE SEQUENCE [LARGE SCALE GENOMIC DNA]</scope>
    <source>
        <strain evidence="2">CL2024</strain>
        <tissue evidence="2">Fresh tender leaves</tissue>
    </source>
</reference>
<accession>A0ABD3IY98</accession>
<evidence type="ECO:0000313" key="2">
    <source>
        <dbReference type="EMBL" id="KAL3718896.1"/>
    </source>
</evidence>
<comment type="caution">
    <text evidence="2">The sequence shown here is derived from an EMBL/GenBank/DDBJ whole genome shotgun (WGS) entry which is preliminary data.</text>
</comment>
<proteinExistence type="predicted"/>
<evidence type="ECO:0000313" key="3">
    <source>
        <dbReference type="Proteomes" id="UP001634007"/>
    </source>
</evidence>
<feature type="region of interest" description="Disordered" evidence="1">
    <location>
        <begin position="158"/>
        <end position="198"/>
    </location>
</feature>
<dbReference type="EMBL" id="JBJKBG010000010">
    <property type="protein sequence ID" value="KAL3718896.1"/>
    <property type="molecule type" value="Genomic_DNA"/>
</dbReference>
<gene>
    <name evidence="2" type="ORF">ACJRO7_003925</name>
</gene>
<name>A0ABD3IY98_EUCGL</name>
<feature type="compositionally biased region" description="Gly residues" evidence="1">
    <location>
        <begin position="171"/>
        <end position="191"/>
    </location>
</feature>
<protein>
    <submittedName>
        <fullName evidence="2">Uncharacterized protein</fullName>
    </submittedName>
</protein>
<dbReference type="PANTHER" id="PTHR37725:SF1">
    <property type="match status" value="1"/>
</dbReference>
<feature type="region of interest" description="Disordered" evidence="1">
    <location>
        <begin position="125"/>
        <end position="145"/>
    </location>
</feature>